<evidence type="ECO:0000313" key="1">
    <source>
        <dbReference type="EMBL" id="KAF4373347.1"/>
    </source>
</evidence>
<sequence length="164" mass="19110">MVNAVISGVLDSLISGSELHNSRRRGVLLFHTYYRSMKLRAAMAITKKLMRRIVLSNQPYSYVKSLIASEPKEKIDGAIFDLVSFEQSEQWWVTYNRTKVLFAIIHETSKFQGNNFIRSWLFLGSYRLAHMWHDFGGVWVHCALHRIPVLGWLLQQPHIRSVCF</sequence>
<evidence type="ECO:0000313" key="2">
    <source>
        <dbReference type="Proteomes" id="UP000525078"/>
    </source>
</evidence>
<accession>A0A7J6FS07</accession>
<dbReference type="EMBL" id="JAATIP010000100">
    <property type="protein sequence ID" value="KAF4373347.1"/>
    <property type="molecule type" value="Genomic_DNA"/>
</dbReference>
<proteinExistence type="predicted"/>
<dbReference type="Proteomes" id="UP000525078">
    <property type="component" value="Unassembled WGS sequence"/>
</dbReference>
<name>A0A7J6FS07_CANSA</name>
<protein>
    <submittedName>
        <fullName evidence="1">Uncharacterized protein</fullName>
    </submittedName>
</protein>
<dbReference type="AlphaFoldDB" id="A0A7J6FS07"/>
<reference evidence="1 2" key="1">
    <citation type="journal article" date="2020" name="bioRxiv">
        <title>Sequence and annotation of 42 cannabis genomes reveals extensive copy number variation in cannabinoid synthesis and pathogen resistance genes.</title>
        <authorList>
            <person name="Mckernan K.J."/>
            <person name="Helbert Y."/>
            <person name="Kane L.T."/>
            <person name="Ebling H."/>
            <person name="Zhang L."/>
            <person name="Liu B."/>
            <person name="Eaton Z."/>
            <person name="Mclaughlin S."/>
            <person name="Kingan S."/>
            <person name="Baybayan P."/>
            <person name="Concepcion G."/>
            <person name="Jordan M."/>
            <person name="Riva A."/>
            <person name="Barbazuk W."/>
            <person name="Harkins T."/>
        </authorList>
    </citation>
    <scope>NUCLEOTIDE SEQUENCE [LARGE SCALE GENOMIC DNA]</scope>
    <source>
        <strain evidence="2">cv. Jamaican Lion 4</strain>
        <tissue evidence="1">Leaf</tissue>
    </source>
</reference>
<gene>
    <name evidence="1" type="ORF">F8388_026178</name>
</gene>
<organism evidence="1 2">
    <name type="scientific">Cannabis sativa</name>
    <name type="common">Hemp</name>
    <name type="synonym">Marijuana</name>
    <dbReference type="NCBI Taxonomy" id="3483"/>
    <lineage>
        <taxon>Eukaryota</taxon>
        <taxon>Viridiplantae</taxon>
        <taxon>Streptophyta</taxon>
        <taxon>Embryophyta</taxon>
        <taxon>Tracheophyta</taxon>
        <taxon>Spermatophyta</taxon>
        <taxon>Magnoliopsida</taxon>
        <taxon>eudicotyledons</taxon>
        <taxon>Gunneridae</taxon>
        <taxon>Pentapetalae</taxon>
        <taxon>rosids</taxon>
        <taxon>fabids</taxon>
        <taxon>Rosales</taxon>
        <taxon>Cannabaceae</taxon>
        <taxon>Cannabis</taxon>
    </lineage>
</organism>
<comment type="caution">
    <text evidence="1">The sequence shown here is derived from an EMBL/GenBank/DDBJ whole genome shotgun (WGS) entry which is preliminary data.</text>
</comment>